<dbReference type="GO" id="GO:0005840">
    <property type="term" value="C:ribosome"/>
    <property type="evidence" value="ECO:0007669"/>
    <property type="project" value="UniProtKB-KW"/>
</dbReference>
<dbReference type="GO" id="GO:1990904">
    <property type="term" value="C:ribonucleoprotein complex"/>
    <property type="evidence" value="ECO:0007669"/>
    <property type="project" value="UniProtKB-KW"/>
</dbReference>
<evidence type="ECO:0000256" key="4">
    <source>
        <dbReference type="ARBA" id="ARBA00035141"/>
    </source>
</evidence>
<dbReference type="PROSITE" id="PS00057">
    <property type="entry name" value="RIBOSOMAL_S18"/>
    <property type="match status" value="1"/>
</dbReference>
<dbReference type="Proteomes" id="UP000218113">
    <property type="component" value="Unassembled WGS sequence"/>
</dbReference>
<dbReference type="SUPFAM" id="SSF46911">
    <property type="entry name" value="Ribosomal protein S18"/>
    <property type="match status" value="1"/>
</dbReference>
<dbReference type="GO" id="GO:0003735">
    <property type="term" value="F:structural constituent of ribosome"/>
    <property type="evidence" value="ECO:0007669"/>
    <property type="project" value="InterPro"/>
</dbReference>
<comment type="function">
    <text evidence="5">Binds as a heterodimer with protein bS6 to the central domain of the 16S rRNA, where it helps stabilize the platform of the 30S subunit.</text>
</comment>
<dbReference type="NCBIfam" id="TIGR00165">
    <property type="entry name" value="S18"/>
    <property type="match status" value="1"/>
</dbReference>
<dbReference type="InterPro" id="IPR001648">
    <property type="entry name" value="Ribosomal_bS18"/>
</dbReference>
<reference evidence="8" key="1">
    <citation type="submission" date="2017-08" db="EMBL/GenBank/DDBJ databases">
        <title>A dynamic microbial community with high functional redundancy inhabits the cold, oxic subseafloor aquifer.</title>
        <authorList>
            <person name="Tully B.J."/>
            <person name="Wheat C.G."/>
            <person name="Glazer B.T."/>
            <person name="Huber J.A."/>
        </authorList>
    </citation>
    <scope>NUCLEOTIDE SEQUENCE [LARGE SCALE GENOMIC DNA]</scope>
</reference>
<dbReference type="HAMAP" id="MF_00270">
    <property type="entry name" value="Ribosomal_bS18"/>
    <property type="match status" value="1"/>
</dbReference>
<keyword evidence="5" id="KW-0699">rRNA-binding</keyword>
<evidence type="ECO:0000256" key="1">
    <source>
        <dbReference type="ARBA" id="ARBA00005589"/>
    </source>
</evidence>
<dbReference type="PRINTS" id="PR00974">
    <property type="entry name" value="RIBOSOMALS18"/>
</dbReference>
<evidence type="ECO:0000256" key="2">
    <source>
        <dbReference type="ARBA" id="ARBA00022980"/>
    </source>
</evidence>
<dbReference type="EMBL" id="NVSR01000002">
    <property type="protein sequence ID" value="PCI30717.1"/>
    <property type="molecule type" value="Genomic_DNA"/>
</dbReference>
<evidence type="ECO:0000256" key="5">
    <source>
        <dbReference type="HAMAP-Rule" id="MF_00270"/>
    </source>
</evidence>
<keyword evidence="5" id="KW-0694">RNA-binding</keyword>
<dbReference type="GO" id="GO:0006412">
    <property type="term" value="P:translation"/>
    <property type="evidence" value="ECO:0007669"/>
    <property type="project" value="UniProtKB-UniRule"/>
</dbReference>
<comment type="subunit">
    <text evidence="5">Part of the 30S ribosomal subunit. Forms a tight heterodimer with protein bS6.</text>
</comment>
<keyword evidence="2 5" id="KW-0689">Ribosomal protein</keyword>
<dbReference type="InterPro" id="IPR018275">
    <property type="entry name" value="Ribosomal_bS18_CS"/>
</dbReference>
<dbReference type="Pfam" id="PF01084">
    <property type="entry name" value="Ribosomal_S18"/>
    <property type="match status" value="1"/>
</dbReference>
<dbReference type="InterPro" id="IPR036870">
    <property type="entry name" value="Ribosomal_bS18_sf"/>
</dbReference>
<evidence type="ECO:0000313" key="7">
    <source>
        <dbReference type="EMBL" id="PCI30717.1"/>
    </source>
</evidence>
<protein>
    <recommendedName>
        <fullName evidence="4 5">Small ribosomal subunit protein bS18</fullName>
    </recommendedName>
</protein>
<evidence type="ECO:0000256" key="3">
    <source>
        <dbReference type="ARBA" id="ARBA00023274"/>
    </source>
</evidence>
<proteinExistence type="inferred from homology"/>
<sequence length="87" mass="9987">MAKKKRKQADRPQRRACPVRQAGVEEVDYKDIELLKLFITEKGKIIPRRISGLSSRSQKRITGAIKRARNIALLSFSEGYMPQESNE</sequence>
<comment type="caution">
    <text evidence="7">The sequence shown here is derived from an EMBL/GenBank/DDBJ whole genome shotgun (WGS) entry which is preliminary data.</text>
</comment>
<name>A0A2A4TCM2_9DELT</name>
<evidence type="ECO:0000256" key="6">
    <source>
        <dbReference type="RuleBase" id="RU003910"/>
    </source>
</evidence>
<gene>
    <name evidence="5 7" type="primary">rpsR</name>
    <name evidence="7" type="ORF">COB67_00770</name>
</gene>
<dbReference type="PANTHER" id="PTHR13479">
    <property type="entry name" value="30S RIBOSOMAL PROTEIN S18"/>
    <property type="match status" value="1"/>
</dbReference>
<organism evidence="7 8">
    <name type="scientific">SAR324 cluster bacterium</name>
    <dbReference type="NCBI Taxonomy" id="2024889"/>
    <lineage>
        <taxon>Bacteria</taxon>
        <taxon>Deltaproteobacteria</taxon>
        <taxon>SAR324 cluster</taxon>
    </lineage>
</organism>
<dbReference type="AlphaFoldDB" id="A0A2A4TCM2"/>
<dbReference type="Gene3D" id="4.10.640.10">
    <property type="entry name" value="Ribosomal protein S18"/>
    <property type="match status" value="1"/>
</dbReference>
<accession>A0A2A4TCM2</accession>
<keyword evidence="3 5" id="KW-0687">Ribonucleoprotein</keyword>
<comment type="similarity">
    <text evidence="1 5 6">Belongs to the bacterial ribosomal protein bS18 family.</text>
</comment>
<dbReference type="PANTHER" id="PTHR13479:SF40">
    <property type="entry name" value="SMALL RIBOSOMAL SUBUNIT PROTEIN BS18M"/>
    <property type="match status" value="1"/>
</dbReference>
<evidence type="ECO:0000313" key="8">
    <source>
        <dbReference type="Proteomes" id="UP000218113"/>
    </source>
</evidence>
<dbReference type="GO" id="GO:0070181">
    <property type="term" value="F:small ribosomal subunit rRNA binding"/>
    <property type="evidence" value="ECO:0007669"/>
    <property type="project" value="TreeGrafter"/>
</dbReference>